<dbReference type="NCBIfam" id="NF000768">
    <property type="entry name" value="PRK00051.1"/>
    <property type="match status" value="1"/>
</dbReference>
<name>A0A6N0NWQ5_9CREN</name>
<dbReference type="KEGG" id="mten:GWK48_03250"/>
<dbReference type="SUPFAM" id="SSF141734">
    <property type="entry name" value="HisI-like"/>
    <property type="match status" value="1"/>
</dbReference>
<comment type="subcellular location">
    <subcellularLocation>
        <location evidence="7">Cytoplasm</location>
    </subcellularLocation>
</comment>
<comment type="catalytic activity">
    <reaction evidence="1 7">
        <text>1-(5-phospho-beta-D-ribosyl)-5'-AMP + H2O = 1-(5-phospho-beta-D-ribosyl)-5-[(5-phospho-beta-D-ribosylamino)methylideneamino]imidazole-4-carboxamide</text>
        <dbReference type="Rhea" id="RHEA:20049"/>
        <dbReference type="ChEBI" id="CHEBI:15377"/>
        <dbReference type="ChEBI" id="CHEBI:58435"/>
        <dbReference type="ChEBI" id="CHEBI:59457"/>
        <dbReference type="EC" id="3.5.4.19"/>
    </reaction>
</comment>
<organism evidence="9 10">
    <name type="scientific">Metallosphaera tengchongensis</name>
    <dbReference type="NCBI Taxonomy" id="1532350"/>
    <lineage>
        <taxon>Archaea</taxon>
        <taxon>Thermoproteota</taxon>
        <taxon>Thermoprotei</taxon>
        <taxon>Sulfolobales</taxon>
        <taxon>Sulfolobaceae</taxon>
        <taxon>Metallosphaera</taxon>
    </lineage>
</organism>
<evidence type="ECO:0000256" key="5">
    <source>
        <dbReference type="ARBA" id="ARBA00022801"/>
    </source>
</evidence>
<keyword evidence="6 7" id="KW-0368">Histidine biosynthesis</keyword>
<accession>A0A6N0NWQ5</accession>
<feature type="binding site" evidence="7">
    <location>
        <position position="86"/>
    </location>
    <ligand>
        <name>Zn(2+)</name>
        <dbReference type="ChEBI" id="CHEBI:29105"/>
        <note>ligand shared between dimeric partners</note>
    </ligand>
</feature>
<dbReference type="HAMAP" id="MF_01021">
    <property type="entry name" value="HisI"/>
    <property type="match status" value="1"/>
</dbReference>
<dbReference type="PANTHER" id="PTHR42945:SF1">
    <property type="entry name" value="HISTIDINE BIOSYNTHESIS BIFUNCTIONAL PROTEIN HIS7"/>
    <property type="match status" value="1"/>
</dbReference>
<feature type="binding site" evidence="7">
    <location>
        <position position="109"/>
    </location>
    <ligand>
        <name>Zn(2+)</name>
        <dbReference type="ChEBI" id="CHEBI:29105"/>
        <note>ligand shared between dimeric partners</note>
    </ligand>
</feature>
<dbReference type="GO" id="GO:0000105">
    <property type="term" value="P:L-histidine biosynthetic process"/>
    <property type="evidence" value="ECO:0007669"/>
    <property type="project" value="UniProtKB-UniRule"/>
</dbReference>
<feature type="domain" description="Phosphoribosyl-AMP cyclohydrolase" evidence="8">
    <location>
        <begin position="38"/>
        <end position="111"/>
    </location>
</feature>
<evidence type="ECO:0000313" key="10">
    <source>
        <dbReference type="Proteomes" id="UP000509301"/>
    </source>
</evidence>
<dbReference type="InterPro" id="IPR038019">
    <property type="entry name" value="PRib_AMP_CycHydrolase_sf"/>
</dbReference>
<keyword evidence="7" id="KW-0862">Zinc</keyword>
<evidence type="ECO:0000256" key="7">
    <source>
        <dbReference type="HAMAP-Rule" id="MF_01021"/>
    </source>
</evidence>
<keyword evidence="5 7" id="KW-0378">Hydrolase</keyword>
<comment type="function">
    <text evidence="7">Catalyzes the hydrolysis of the adenine ring of phosphoribosyl-AMP.</text>
</comment>
<gene>
    <name evidence="7 9" type="primary">hisI</name>
    <name evidence="9" type="ORF">GWK48_03250</name>
</gene>
<evidence type="ECO:0000313" key="9">
    <source>
        <dbReference type="EMBL" id="QKQ99540.1"/>
    </source>
</evidence>
<dbReference type="FunFam" id="3.10.20.810:FF:000001">
    <property type="entry name" value="Histidine biosynthesis bifunctional protein HisIE"/>
    <property type="match status" value="1"/>
</dbReference>
<evidence type="ECO:0000256" key="6">
    <source>
        <dbReference type="ARBA" id="ARBA00023102"/>
    </source>
</evidence>
<comment type="similarity">
    <text evidence="7">Belongs to the PRA-CH family.</text>
</comment>
<comment type="pathway">
    <text evidence="2 7">Amino-acid biosynthesis; L-histidine biosynthesis; L-histidine from 5-phospho-alpha-D-ribose 1-diphosphate: step 3/9.</text>
</comment>
<keyword evidence="3 7" id="KW-0963">Cytoplasm</keyword>
<reference evidence="9 10" key="1">
    <citation type="submission" date="2020-02" db="EMBL/GenBank/DDBJ databases">
        <title>Comparative genome analysis reveals the metabolism and evolution of the thermophilic archaeal genus Metallosphaera.</title>
        <authorList>
            <person name="Jiang C."/>
        </authorList>
    </citation>
    <scope>NUCLEOTIDE SEQUENCE [LARGE SCALE GENOMIC DNA]</scope>
    <source>
        <strain evidence="9 10">Ric-A</strain>
    </source>
</reference>
<comment type="subunit">
    <text evidence="7">Homodimer.</text>
</comment>
<dbReference type="Pfam" id="PF01502">
    <property type="entry name" value="PRA-CH"/>
    <property type="match status" value="1"/>
</dbReference>
<dbReference type="Gene3D" id="3.10.20.810">
    <property type="entry name" value="Phosphoribosyl-AMP cyclohydrolase"/>
    <property type="match status" value="1"/>
</dbReference>
<keyword evidence="7" id="KW-0460">Magnesium</keyword>
<evidence type="ECO:0000256" key="1">
    <source>
        <dbReference type="ARBA" id="ARBA00000024"/>
    </source>
</evidence>
<dbReference type="GeneID" id="55640933"/>
<dbReference type="GO" id="GO:0004635">
    <property type="term" value="F:phosphoribosyl-AMP cyclohydrolase activity"/>
    <property type="evidence" value="ECO:0007669"/>
    <property type="project" value="UniProtKB-UniRule"/>
</dbReference>
<keyword evidence="10" id="KW-1185">Reference proteome</keyword>
<evidence type="ECO:0000256" key="2">
    <source>
        <dbReference type="ARBA" id="ARBA00005169"/>
    </source>
</evidence>
<dbReference type="RefSeq" id="WP_174629557.1">
    <property type="nucleotide sequence ID" value="NZ_CP049074.1"/>
</dbReference>
<comment type="cofactor">
    <cofactor evidence="7">
        <name>Mg(2+)</name>
        <dbReference type="ChEBI" id="CHEBI:18420"/>
    </cofactor>
    <text evidence="7">Binds 1 Mg(2+) ion per subunit.</text>
</comment>
<dbReference type="OrthoDB" id="5853at2157"/>
<dbReference type="GO" id="GO:0008270">
    <property type="term" value="F:zinc ion binding"/>
    <property type="evidence" value="ECO:0007669"/>
    <property type="project" value="UniProtKB-UniRule"/>
</dbReference>
<keyword evidence="4 7" id="KW-0028">Amino-acid biosynthesis</keyword>
<comment type="cofactor">
    <cofactor evidence="7">
        <name>Zn(2+)</name>
        <dbReference type="ChEBI" id="CHEBI:29105"/>
    </cofactor>
    <text evidence="7">Binds 1 zinc ion per subunit.</text>
</comment>
<proteinExistence type="inferred from homology"/>
<dbReference type="UniPathway" id="UPA00031">
    <property type="reaction ID" value="UER00008"/>
</dbReference>
<evidence type="ECO:0000259" key="8">
    <source>
        <dbReference type="Pfam" id="PF01502"/>
    </source>
</evidence>
<dbReference type="GO" id="GO:0000287">
    <property type="term" value="F:magnesium ion binding"/>
    <property type="evidence" value="ECO:0007669"/>
    <property type="project" value="UniProtKB-UniRule"/>
</dbReference>
<dbReference type="InterPro" id="IPR026660">
    <property type="entry name" value="PRA-CH"/>
</dbReference>
<dbReference type="AlphaFoldDB" id="A0A6N0NWQ5"/>
<sequence>MRLTRNAAEALASKLRYRHEMDTVIAVLQHHESREVLMVGNMNREAVILTLTTGLVHFWSISRGKIWLKGETSGHYQEVRKVKVDCDEDALVIEVIPKGPTCHTGNQSCFYRNLEELGSSVS</sequence>
<feature type="binding site" evidence="7">
    <location>
        <position position="89"/>
    </location>
    <ligand>
        <name>Mg(2+)</name>
        <dbReference type="ChEBI" id="CHEBI:18420"/>
    </ligand>
</feature>
<dbReference type="Proteomes" id="UP000509301">
    <property type="component" value="Chromosome"/>
</dbReference>
<dbReference type="InterPro" id="IPR002496">
    <property type="entry name" value="PRib_AMP_CycHydrolase_dom"/>
</dbReference>
<feature type="binding site" evidence="7">
    <location>
        <position position="87"/>
    </location>
    <ligand>
        <name>Mg(2+)</name>
        <dbReference type="ChEBI" id="CHEBI:18420"/>
    </ligand>
</feature>
<dbReference type="EC" id="3.5.4.19" evidence="7"/>
<dbReference type="GO" id="GO:0004636">
    <property type="term" value="F:phosphoribosyl-ATP diphosphatase activity"/>
    <property type="evidence" value="ECO:0007669"/>
    <property type="project" value="UniProtKB-ARBA"/>
</dbReference>
<protein>
    <recommendedName>
        <fullName evidence="7">Phosphoribosyl-AMP cyclohydrolase</fullName>
        <shortName evidence="7">PRA-CH</shortName>
        <ecNumber evidence="7">3.5.4.19</ecNumber>
    </recommendedName>
</protein>
<evidence type="ECO:0000256" key="4">
    <source>
        <dbReference type="ARBA" id="ARBA00022605"/>
    </source>
</evidence>
<feature type="binding site" evidence="7">
    <location>
        <position position="102"/>
    </location>
    <ligand>
        <name>Zn(2+)</name>
        <dbReference type="ChEBI" id="CHEBI:29105"/>
        <note>ligand shared between dimeric partners</note>
    </ligand>
</feature>
<feature type="binding site" evidence="7">
    <location>
        <position position="85"/>
    </location>
    <ligand>
        <name>Mg(2+)</name>
        <dbReference type="ChEBI" id="CHEBI:18420"/>
    </ligand>
</feature>
<dbReference type="PANTHER" id="PTHR42945">
    <property type="entry name" value="HISTIDINE BIOSYNTHESIS BIFUNCTIONAL PROTEIN"/>
    <property type="match status" value="1"/>
</dbReference>
<keyword evidence="7" id="KW-0479">Metal-binding</keyword>
<dbReference type="GO" id="GO:0005737">
    <property type="term" value="C:cytoplasm"/>
    <property type="evidence" value="ECO:0007669"/>
    <property type="project" value="UniProtKB-SubCell"/>
</dbReference>
<evidence type="ECO:0000256" key="3">
    <source>
        <dbReference type="ARBA" id="ARBA00022490"/>
    </source>
</evidence>
<dbReference type="EMBL" id="CP049074">
    <property type="protein sequence ID" value="QKQ99540.1"/>
    <property type="molecule type" value="Genomic_DNA"/>
</dbReference>